<protein>
    <submittedName>
        <fullName evidence="1">UPF0271 protein</fullName>
    </submittedName>
</protein>
<dbReference type="SUPFAM" id="SSF88713">
    <property type="entry name" value="Glycoside hydrolase/deacetylase"/>
    <property type="match status" value="1"/>
</dbReference>
<dbReference type="NCBIfam" id="NF003814">
    <property type="entry name" value="PRK05406.1-3"/>
    <property type="match status" value="1"/>
</dbReference>
<proteinExistence type="predicted"/>
<dbReference type="InterPro" id="IPR005501">
    <property type="entry name" value="LamB/YcsF/PxpA-like"/>
</dbReference>
<organism evidence="1 2">
    <name type="scientific">Paraburkholderia caffeinilytica</name>
    <dbReference type="NCBI Taxonomy" id="1761016"/>
    <lineage>
        <taxon>Bacteria</taxon>
        <taxon>Pseudomonadati</taxon>
        <taxon>Pseudomonadota</taxon>
        <taxon>Betaproteobacteria</taxon>
        <taxon>Burkholderiales</taxon>
        <taxon>Burkholderiaceae</taxon>
        <taxon>Paraburkholderia</taxon>
    </lineage>
</organism>
<dbReference type="NCBIfam" id="NF003816">
    <property type="entry name" value="PRK05406.1-5"/>
    <property type="match status" value="1"/>
</dbReference>
<dbReference type="PANTHER" id="PTHR30292">
    <property type="entry name" value="UNCHARACTERIZED PROTEIN YBGL-RELATED"/>
    <property type="match status" value="1"/>
</dbReference>
<reference evidence="2" key="1">
    <citation type="journal article" date="2019" name="Int. J. Syst. Evol. Microbiol.">
        <title>The Global Catalogue of Microorganisms (GCM) 10K type strain sequencing project: providing services to taxonomists for standard genome sequencing and annotation.</title>
        <authorList>
            <consortium name="The Broad Institute Genomics Platform"/>
            <consortium name="The Broad Institute Genome Sequencing Center for Infectious Disease"/>
            <person name="Wu L."/>
            <person name="Ma J."/>
        </authorList>
    </citation>
    <scope>NUCLEOTIDE SEQUENCE [LARGE SCALE GENOMIC DNA]</scope>
    <source>
        <strain evidence="2">CGMCC 1.15103</strain>
    </source>
</reference>
<dbReference type="Pfam" id="PF03746">
    <property type="entry name" value="LamB_YcsF"/>
    <property type="match status" value="1"/>
</dbReference>
<dbReference type="CDD" id="cd10787">
    <property type="entry name" value="LamB_YcsF_like"/>
    <property type="match status" value="1"/>
</dbReference>
<dbReference type="EMBL" id="BMHL01000017">
    <property type="protein sequence ID" value="GGC67242.1"/>
    <property type="molecule type" value="Genomic_DNA"/>
</dbReference>
<name>A0ABQ1NEB0_9BURK</name>
<comment type="caution">
    <text evidence="1">The sequence shown here is derived from an EMBL/GenBank/DDBJ whole genome shotgun (WGS) entry which is preliminary data.</text>
</comment>
<accession>A0ABQ1NEB0</accession>
<keyword evidence="2" id="KW-1185">Reference proteome</keyword>
<dbReference type="Gene3D" id="3.20.20.370">
    <property type="entry name" value="Glycoside hydrolase/deacetylase"/>
    <property type="match status" value="1"/>
</dbReference>
<evidence type="ECO:0000313" key="1">
    <source>
        <dbReference type="EMBL" id="GGC67242.1"/>
    </source>
</evidence>
<gene>
    <name evidence="1" type="ORF">GCM10011400_63960</name>
</gene>
<dbReference type="PANTHER" id="PTHR30292:SF0">
    <property type="entry name" value="5-OXOPROLINASE SUBUNIT A"/>
    <property type="match status" value="1"/>
</dbReference>
<dbReference type="Proteomes" id="UP000602004">
    <property type="component" value="Unassembled WGS sequence"/>
</dbReference>
<dbReference type="InterPro" id="IPR011330">
    <property type="entry name" value="Glyco_hydro/deAcase_b/a-brl"/>
</dbReference>
<evidence type="ECO:0000313" key="2">
    <source>
        <dbReference type="Proteomes" id="UP000602004"/>
    </source>
</evidence>
<sequence length="216" mass="22939">MVEIDFNSDLGESFGVYRLGSDEAILQHVTSANIACGFHAGDAQTIAATVRAAHRAGVAIGAHPGFPDLQGFGRRTMQLSVDEIYNITVYQVGALKTFAETVGGRLAHVKAHGALYNLAARDRDVSDALCSAVRDIDPGLVFYGLAGSQLVDAARDAGLSVAQEVFADRTYQDDGTLTPRGHPAALITDVDQSVRQVLGMLEEGRVRALSGAWVRV</sequence>